<proteinExistence type="inferred from homology"/>
<evidence type="ECO:0000256" key="1">
    <source>
        <dbReference type="ARBA" id="ARBA00022654"/>
    </source>
</evidence>
<dbReference type="PRINTS" id="PR01549">
    <property type="entry name" value="AUTOINDCRSYN"/>
</dbReference>
<dbReference type="SUPFAM" id="SSF55729">
    <property type="entry name" value="Acyl-CoA N-acyltransferases (Nat)"/>
    <property type="match status" value="1"/>
</dbReference>
<dbReference type="OrthoDB" id="6169313at2"/>
<protein>
    <recommendedName>
        <fullName evidence="6">Acyl-homoserine-lactone synthase</fullName>
        <ecNumber evidence="6">2.3.1.184</ecNumber>
    </recommendedName>
    <alternativeName>
        <fullName evidence="6">Autoinducer synthesis protein</fullName>
    </alternativeName>
</protein>
<evidence type="ECO:0000256" key="2">
    <source>
        <dbReference type="ARBA" id="ARBA00022679"/>
    </source>
</evidence>
<name>A0A418YNB1_9SPHN</name>
<dbReference type="AlphaFoldDB" id="A0A418YNB1"/>
<evidence type="ECO:0000313" key="8">
    <source>
        <dbReference type="Proteomes" id="UP000283469"/>
    </source>
</evidence>
<dbReference type="RefSeq" id="WP_119749213.1">
    <property type="nucleotide sequence ID" value="NZ_QVRA01000023.1"/>
</dbReference>
<organism evidence="7 8">
    <name type="scientific">Sphingobium terrigena</name>
    <dbReference type="NCBI Taxonomy" id="2304063"/>
    <lineage>
        <taxon>Bacteria</taxon>
        <taxon>Pseudomonadati</taxon>
        <taxon>Pseudomonadota</taxon>
        <taxon>Alphaproteobacteria</taxon>
        <taxon>Sphingomonadales</taxon>
        <taxon>Sphingomonadaceae</taxon>
        <taxon>Sphingobium</taxon>
    </lineage>
</organism>
<dbReference type="GO" id="GO:0061579">
    <property type="term" value="F:N-acyl homoserine lactone synthase activity"/>
    <property type="evidence" value="ECO:0007669"/>
    <property type="project" value="UniProtKB-UniRule"/>
</dbReference>
<keyword evidence="2 6" id="KW-0808">Transferase</keyword>
<dbReference type="Pfam" id="PF00765">
    <property type="entry name" value="Autoind_synth"/>
    <property type="match status" value="1"/>
</dbReference>
<evidence type="ECO:0000256" key="5">
    <source>
        <dbReference type="PROSITE-ProRule" id="PRU00533"/>
    </source>
</evidence>
<dbReference type="InterPro" id="IPR016181">
    <property type="entry name" value="Acyl_CoA_acyltransferase"/>
</dbReference>
<evidence type="ECO:0000313" key="7">
    <source>
        <dbReference type="EMBL" id="RJG52680.1"/>
    </source>
</evidence>
<dbReference type="EC" id="2.3.1.184" evidence="6"/>
<dbReference type="PROSITE" id="PS51187">
    <property type="entry name" value="AUTOINDUCER_SYNTH_2"/>
    <property type="match status" value="1"/>
</dbReference>
<dbReference type="InterPro" id="IPR001690">
    <property type="entry name" value="Autoind_synthase"/>
</dbReference>
<dbReference type="Gene3D" id="3.40.630.30">
    <property type="match status" value="1"/>
</dbReference>
<accession>A0A418YNB1</accession>
<reference evidence="7 8" key="1">
    <citation type="submission" date="2018-08" db="EMBL/GenBank/DDBJ databases">
        <title>Sphingobium sp. EO9.</title>
        <authorList>
            <person name="Park Y."/>
            <person name="Kim K.H."/>
            <person name="Jeon C.O."/>
        </authorList>
    </citation>
    <scope>NUCLEOTIDE SEQUENCE [LARGE SCALE GENOMIC DNA]</scope>
    <source>
        <strain evidence="7 8">EO9</strain>
    </source>
</reference>
<evidence type="ECO:0000256" key="3">
    <source>
        <dbReference type="ARBA" id="ARBA00022691"/>
    </source>
</evidence>
<gene>
    <name evidence="7" type="ORF">D0Z70_19100</name>
</gene>
<keyword evidence="1 5" id="KW-0673">Quorum sensing</keyword>
<sequence>MIQIFEGAQWANGLPILDGMYRDRKKIFVDLLGWDVPVVDGAYEIDQFDDEHAIYVVATNEKGEHEGSIRLLPSRRPHVLGSIFPELCDGAIPVGENVFELSRACLSPRNRAARRLQVRNAVTTAVVEFALLRGIDRFTCIADSGWLSQILSLGWDCRPLGLPREIAGLNTGALVIEIDSDTPDKLRTAGTYVPMRIVHAHADGRAAA</sequence>
<comment type="caution">
    <text evidence="7">The sequence shown here is derived from an EMBL/GenBank/DDBJ whole genome shotgun (WGS) entry which is preliminary data.</text>
</comment>
<evidence type="ECO:0000256" key="4">
    <source>
        <dbReference type="ARBA" id="ARBA00022929"/>
    </source>
</evidence>
<dbReference type="GO" id="GO:0009372">
    <property type="term" value="P:quorum sensing"/>
    <property type="evidence" value="ECO:0007669"/>
    <property type="project" value="UniProtKB-UniRule"/>
</dbReference>
<dbReference type="PANTHER" id="PTHR39322">
    <property type="entry name" value="ACYL-HOMOSERINE-LACTONE SYNTHASE"/>
    <property type="match status" value="1"/>
</dbReference>
<comment type="similarity">
    <text evidence="5 6">Belongs to the autoinducer synthase family.</text>
</comment>
<keyword evidence="8" id="KW-1185">Reference proteome</keyword>
<dbReference type="Proteomes" id="UP000283469">
    <property type="component" value="Unassembled WGS sequence"/>
</dbReference>
<dbReference type="GO" id="GO:0007165">
    <property type="term" value="P:signal transduction"/>
    <property type="evidence" value="ECO:0007669"/>
    <property type="project" value="TreeGrafter"/>
</dbReference>
<evidence type="ECO:0000256" key="6">
    <source>
        <dbReference type="RuleBase" id="RU361135"/>
    </source>
</evidence>
<comment type="catalytic activity">
    <reaction evidence="6">
        <text>a fatty acyl-[ACP] + S-adenosyl-L-methionine = an N-acyl-L-homoserine lactone + S-methyl-5'-thioadenosine + holo-[ACP] + H(+)</text>
        <dbReference type="Rhea" id="RHEA:10096"/>
        <dbReference type="Rhea" id="RHEA-COMP:9685"/>
        <dbReference type="Rhea" id="RHEA-COMP:14125"/>
        <dbReference type="ChEBI" id="CHEBI:15378"/>
        <dbReference type="ChEBI" id="CHEBI:17509"/>
        <dbReference type="ChEBI" id="CHEBI:55474"/>
        <dbReference type="ChEBI" id="CHEBI:59789"/>
        <dbReference type="ChEBI" id="CHEBI:64479"/>
        <dbReference type="ChEBI" id="CHEBI:138651"/>
        <dbReference type="EC" id="2.3.1.184"/>
    </reaction>
</comment>
<keyword evidence="4 5" id="KW-0071">Autoinducer synthesis</keyword>
<dbReference type="EMBL" id="QVRA01000023">
    <property type="protein sequence ID" value="RJG52680.1"/>
    <property type="molecule type" value="Genomic_DNA"/>
</dbReference>
<dbReference type="PANTHER" id="PTHR39322:SF1">
    <property type="entry name" value="ISOVALERYL-HOMOSERINE LACTONE SYNTHASE"/>
    <property type="match status" value="1"/>
</dbReference>
<keyword evidence="3 6" id="KW-0949">S-adenosyl-L-methionine</keyword>